<gene>
    <name evidence="1" type="ORF">GGQ59_002076</name>
</gene>
<dbReference type="EMBL" id="JACHOB010000004">
    <property type="protein sequence ID" value="MBB4659539.1"/>
    <property type="molecule type" value="Genomic_DNA"/>
</dbReference>
<name>A0A840I3U6_9PROT</name>
<dbReference type="Pfam" id="PF06620">
    <property type="entry name" value="DUF1150"/>
    <property type="match status" value="1"/>
</dbReference>
<reference evidence="1 2" key="1">
    <citation type="submission" date="2020-08" db="EMBL/GenBank/DDBJ databases">
        <title>Genomic Encyclopedia of Type Strains, Phase IV (KMG-IV): sequencing the most valuable type-strain genomes for metagenomic binning, comparative biology and taxonomic classification.</title>
        <authorList>
            <person name="Goeker M."/>
        </authorList>
    </citation>
    <scope>NUCLEOTIDE SEQUENCE [LARGE SCALE GENOMIC DNA]</scope>
    <source>
        <strain evidence="1 2">DSM 102850</strain>
    </source>
</reference>
<evidence type="ECO:0000313" key="1">
    <source>
        <dbReference type="EMBL" id="MBB4659539.1"/>
    </source>
</evidence>
<evidence type="ECO:0008006" key="3">
    <source>
        <dbReference type="Google" id="ProtNLM"/>
    </source>
</evidence>
<dbReference type="AlphaFoldDB" id="A0A840I3U6"/>
<evidence type="ECO:0000313" key="2">
    <source>
        <dbReference type="Proteomes" id="UP000563524"/>
    </source>
</evidence>
<comment type="caution">
    <text evidence="1">The sequence shown here is derived from an EMBL/GenBank/DDBJ whole genome shotgun (WGS) entry which is preliminary data.</text>
</comment>
<accession>A0A840I3U6</accession>
<sequence>MNTEATTKKVCYVRPVRAGDVRDEIEREADKDITFADDAVLYALHAADGARIALMSDRAIAFAAAKQHEMMPVSVH</sequence>
<protein>
    <recommendedName>
        <fullName evidence="3">DUF1150 domain-containing protein</fullName>
    </recommendedName>
</protein>
<dbReference type="InterPro" id="IPR009531">
    <property type="entry name" value="DUF1150"/>
</dbReference>
<proteinExistence type="predicted"/>
<keyword evidence="2" id="KW-1185">Reference proteome</keyword>
<organism evidence="1 2">
    <name type="scientific">Parvularcula dongshanensis</name>
    <dbReference type="NCBI Taxonomy" id="1173995"/>
    <lineage>
        <taxon>Bacteria</taxon>
        <taxon>Pseudomonadati</taxon>
        <taxon>Pseudomonadota</taxon>
        <taxon>Alphaproteobacteria</taxon>
        <taxon>Parvularculales</taxon>
        <taxon>Parvularculaceae</taxon>
        <taxon>Parvularcula</taxon>
    </lineage>
</organism>
<dbReference type="RefSeq" id="WP_183818242.1">
    <property type="nucleotide sequence ID" value="NZ_JACHOB010000004.1"/>
</dbReference>
<dbReference type="Proteomes" id="UP000563524">
    <property type="component" value="Unassembled WGS sequence"/>
</dbReference>